<feature type="domain" description="BLUF" evidence="1">
    <location>
        <begin position="1"/>
        <end position="89"/>
    </location>
</feature>
<dbReference type="Proteomes" id="UP000074310">
    <property type="component" value="Unassembled WGS sequence"/>
</dbReference>
<organism evidence="2 3">
    <name type="scientific">Sphingomonas endophytica</name>
    <dbReference type="NCBI Taxonomy" id="869719"/>
    <lineage>
        <taxon>Bacteria</taxon>
        <taxon>Pseudomonadati</taxon>
        <taxon>Pseudomonadota</taxon>
        <taxon>Alphaproteobacteria</taxon>
        <taxon>Sphingomonadales</taxon>
        <taxon>Sphingomonadaceae</taxon>
        <taxon>Sphingomonas</taxon>
    </lineage>
</organism>
<accession>A0A147I9L3</accession>
<dbReference type="InterPro" id="IPR007024">
    <property type="entry name" value="BLUF_domain"/>
</dbReference>
<dbReference type="PATRIC" id="fig|869719.3.peg.1714"/>
<dbReference type="OrthoDB" id="196105at2"/>
<name>A0A147I9L3_9SPHN</name>
<dbReference type="SMART" id="SM01034">
    <property type="entry name" value="BLUF"/>
    <property type="match status" value="1"/>
</dbReference>
<dbReference type="Pfam" id="PF04940">
    <property type="entry name" value="BLUF"/>
    <property type="match status" value="1"/>
</dbReference>
<evidence type="ECO:0000313" key="2">
    <source>
        <dbReference type="EMBL" id="KTT76264.1"/>
    </source>
</evidence>
<dbReference type="InterPro" id="IPR036046">
    <property type="entry name" value="Acylphosphatase-like_dom_sf"/>
</dbReference>
<protein>
    <submittedName>
        <fullName evidence="2">Activator of photopigment and puc with BLUF domain protein</fullName>
    </submittedName>
</protein>
<dbReference type="SUPFAM" id="SSF54975">
    <property type="entry name" value="Acylphosphatase/BLUF domain-like"/>
    <property type="match status" value="1"/>
</dbReference>
<sequence length="130" mass="14126">MLQIVYISSAVGSVDTAPILDTSRRNNARDGVTGLLYADGRRFLQALEGEPHMVEAAFARIIGDPRHRAIVMLSQREVETREFGAWAMAERAPAEADEAALMARIASLIAGAEPAVKATFESFARLRRAA</sequence>
<reference evidence="2 3" key="1">
    <citation type="journal article" date="2016" name="Front. Microbiol.">
        <title>Genomic Resource of Rice Seed Associated Bacteria.</title>
        <authorList>
            <person name="Midha S."/>
            <person name="Bansal K."/>
            <person name="Sharma S."/>
            <person name="Kumar N."/>
            <person name="Patil P.P."/>
            <person name="Chaudhry V."/>
            <person name="Patil P.B."/>
        </authorList>
    </citation>
    <scope>NUCLEOTIDE SEQUENCE [LARGE SCALE GENOMIC DNA]</scope>
    <source>
        <strain evidence="2 3">NS334</strain>
    </source>
</reference>
<dbReference type="PROSITE" id="PS50925">
    <property type="entry name" value="BLUF"/>
    <property type="match status" value="1"/>
</dbReference>
<dbReference type="AlphaFoldDB" id="A0A147I9L3"/>
<comment type="caution">
    <text evidence="2">The sequence shown here is derived from an EMBL/GenBank/DDBJ whole genome shotgun (WGS) entry which is preliminary data.</text>
</comment>
<dbReference type="Gene3D" id="3.30.70.100">
    <property type="match status" value="1"/>
</dbReference>
<evidence type="ECO:0000259" key="1">
    <source>
        <dbReference type="PROSITE" id="PS50925"/>
    </source>
</evidence>
<evidence type="ECO:0000313" key="3">
    <source>
        <dbReference type="Proteomes" id="UP000074310"/>
    </source>
</evidence>
<gene>
    <name evidence="2" type="ORF">NS334_01480</name>
</gene>
<dbReference type="GO" id="GO:0009882">
    <property type="term" value="F:blue light photoreceptor activity"/>
    <property type="evidence" value="ECO:0007669"/>
    <property type="project" value="InterPro"/>
</dbReference>
<dbReference type="EMBL" id="LDTB01000003">
    <property type="protein sequence ID" value="KTT76264.1"/>
    <property type="molecule type" value="Genomic_DNA"/>
</dbReference>
<proteinExistence type="predicted"/>
<dbReference type="GO" id="GO:0071949">
    <property type="term" value="F:FAD binding"/>
    <property type="evidence" value="ECO:0007669"/>
    <property type="project" value="InterPro"/>
</dbReference>
<dbReference type="RefSeq" id="WP_058754204.1">
    <property type="nucleotide sequence ID" value="NZ_LDTB01000003.1"/>
</dbReference>
<keyword evidence="3" id="KW-1185">Reference proteome</keyword>